<dbReference type="Proteomes" id="UP000177025">
    <property type="component" value="Unassembled WGS sequence"/>
</dbReference>
<dbReference type="AlphaFoldDB" id="A0A1F4UE62"/>
<feature type="transmembrane region" description="Helical" evidence="1">
    <location>
        <begin position="215"/>
        <end position="234"/>
    </location>
</feature>
<keyword evidence="1" id="KW-1133">Transmembrane helix</keyword>
<gene>
    <name evidence="2" type="ORF">A2Y85_00680</name>
</gene>
<feature type="transmembrane region" description="Helical" evidence="1">
    <location>
        <begin position="241"/>
        <end position="260"/>
    </location>
</feature>
<feature type="transmembrane region" description="Helical" evidence="1">
    <location>
        <begin position="14"/>
        <end position="38"/>
    </location>
</feature>
<feature type="transmembrane region" description="Helical" evidence="1">
    <location>
        <begin position="190"/>
        <end position="209"/>
    </location>
</feature>
<dbReference type="EMBL" id="MEUM01000063">
    <property type="protein sequence ID" value="OGC42513.1"/>
    <property type="molecule type" value="Genomic_DNA"/>
</dbReference>
<feature type="transmembrane region" description="Helical" evidence="1">
    <location>
        <begin position="349"/>
        <end position="371"/>
    </location>
</feature>
<feature type="transmembrane region" description="Helical" evidence="1">
    <location>
        <begin position="102"/>
        <end position="122"/>
    </location>
</feature>
<evidence type="ECO:0000256" key="1">
    <source>
        <dbReference type="SAM" id="Phobius"/>
    </source>
</evidence>
<feature type="transmembrane region" description="Helical" evidence="1">
    <location>
        <begin position="134"/>
        <end position="153"/>
    </location>
</feature>
<evidence type="ECO:0000313" key="2">
    <source>
        <dbReference type="EMBL" id="OGC42513.1"/>
    </source>
</evidence>
<keyword evidence="1" id="KW-0472">Membrane</keyword>
<comment type="caution">
    <text evidence="2">The sequence shown here is derived from an EMBL/GenBank/DDBJ whole genome shotgun (WGS) entry which is preliminary data.</text>
</comment>
<proteinExistence type="predicted"/>
<name>A0A1F4UE62_UNCW3</name>
<reference evidence="2 3" key="1">
    <citation type="journal article" date="2016" name="Nat. Commun.">
        <title>Thousands of microbial genomes shed light on interconnected biogeochemical processes in an aquifer system.</title>
        <authorList>
            <person name="Anantharaman K."/>
            <person name="Brown C.T."/>
            <person name="Hug L.A."/>
            <person name="Sharon I."/>
            <person name="Castelle C.J."/>
            <person name="Probst A.J."/>
            <person name="Thomas B.C."/>
            <person name="Singh A."/>
            <person name="Wilkins M.J."/>
            <person name="Karaoz U."/>
            <person name="Brodie E.L."/>
            <person name="Williams K.H."/>
            <person name="Hubbard S.S."/>
            <person name="Banfield J.F."/>
        </authorList>
    </citation>
    <scope>NUCLEOTIDE SEQUENCE [LARGE SCALE GENOMIC DNA]</scope>
</reference>
<feature type="transmembrane region" description="Helical" evidence="1">
    <location>
        <begin position="76"/>
        <end position="96"/>
    </location>
</feature>
<feature type="transmembrane region" description="Helical" evidence="1">
    <location>
        <begin position="44"/>
        <end position="64"/>
    </location>
</feature>
<feature type="transmembrane region" description="Helical" evidence="1">
    <location>
        <begin position="165"/>
        <end position="183"/>
    </location>
</feature>
<protein>
    <submittedName>
        <fullName evidence="2">Uncharacterized protein</fullName>
    </submittedName>
</protein>
<feature type="transmembrane region" description="Helical" evidence="1">
    <location>
        <begin position="383"/>
        <end position="405"/>
    </location>
</feature>
<accession>A0A1F4UE62</accession>
<organism evidence="2 3">
    <name type="scientific">candidate division WOR-3 bacterium RBG_13_43_14</name>
    <dbReference type="NCBI Taxonomy" id="1802590"/>
    <lineage>
        <taxon>Bacteria</taxon>
        <taxon>Bacteria division WOR-3</taxon>
    </lineage>
</organism>
<evidence type="ECO:0000313" key="3">
    <source>
        <dbReference type="Proteomes" id="UP000177025"/>
    </source>
</evidence>
<sequence length="429" mass="49098">MILTINIKKINDSFVGFGLGLLFLPWALRIVSYMYGVIEYIKVSHLNVLGTIIIGFGTILYLLTGQSQIKDIPKGYRLWFISVSLWILWMLVLGIIKQYPWVIILQETCGVTLFLSGVIYGISRDEGHVLDFIYPKGMLWIGVPIIIAGIYLADDVSLEYLRRSYAYDASLMLMPATFFILYMNRIKSKYTKACIWISFFTYAISQFIFAKRAPMLRVIIFLSIGLFLMPSWLGKSRSRTSNVLLLIAFLLLFIVMVNLLNVEAFDTFLKRIGGFGAFWGDISSTEEHELEMFRLTEIGIFFENMDLKDIIYGTGIGSFVVDPRLEGWELNVGYFGDMIEGKNVLHIGLFWSFFKGGMLFFLLFNIGIIYILSSFKKFLIKPIAINCWAFLFIMFLFSFIEGFWMQPGVELTTFLVGASVGICLNNIDN</sequence>
<keyword evidence="1" id="KW-0812">Transmembrane</keyword>